<accession>A0A7W3PPJ8</accession>
<reference evidence="1 2" key="1">
    <citation type="submission" date="2020-07" db="EMBL/GenBank/DDBJ databases">
        <title>Sequencing the genomes of 1000 actinobacteria strains.</title>
        <authorList>
            <person name="Klenk H.-P."/>
        </authorList>
    </citation>
    <scope>NUCLEOTIDE SEQUENCE [LARGE SCALE GENOMIC DNA]</scope>
    <source>
        <strain evidence="1 2">DSM 23737</strain>
    </source>
</reference>
<sequence>MHRLRIPTSTFQTHTIVTPTKKRRICRIPVIAPTYLEPKHDVFRIWVLSKERPSIKVGCAYGIVPVISA</sequence>
<dbReference type="Proteomes" id="UP000524237">
    <property type="component" value="Unassembled WGS sequence"/>
</dbReference>
<evidence type="ECO:0000313" key="2">
    <source>
        <dbReference type="Proteomes" id="UP000524237"/>
    </source>
</evidence>
<dbReference type="EMBL" id="JACGWU010000004">
    <property type="protein sequence ID" value="MBA8829338.1"/>
    <property type="molecule type" value="Genomic_DNA"/>
</dbReference>
<keyword evidence="2" id="KW-1185">Reference proteome</keyword>
<gene>
    <name evidence="1" type="ORF">FB555_001443</name>
</gene>
<proteinExistence type="predicted"/>
<comment type="caution">
    <text evidence="1">The sequence shown here is derived from an EMBL/GenBank/DDBJ whole genome shotgun (WGS) entry which is preliminary data.</text>
</comment>
<evidence type="ECO:0000313" key="1">
    <source>
        <dbReference type="EMBL" id="MBA8829338.1"/>
    </source>
</evidence>
<name>A0A7W3PPJ8_9MICO</name>
<organism evidence="1 2">
    <name type="scientific">Alpinimonas psychrophila</name>
    <dbReference type="NCBI Taxonomy" id="748908"/>
    <lineage>
        <taxon>Bacteria</taxon>
        <taxon>Bacillati</taxon>
        <taxon>Actinomycetota</taxon>
        <taxon>Actinomycetes</taxon>
        <taxon>Micrococcales</taxon>
        <taxon>Microbacteriaceae</taxon>
        <taxon>Alpinimonas</taxon>
    </lineage>
</organism>
<dbReference type="AlphaFoldDB" id="A0A7W3PPJ8"/>
<protein>
    <submittedName>
        <fullName evidence="1">Uncharacterized protein</fullName>
    </submittedName>
</protein>